<dbReference type="PROSITE" id="PS51724">
    <property type="entry name" value="SPOR"/>
    <property type="match status" value="1"/>
</dbReference>
<evidence type="ECO:0000313" key="5">
    <source>
        <dbReference type="Proteomes" id="UP000711178"/>
    </source>
</evidence>
<dbReference type="InterPro" id="IPR036680">
    <property type="entry name" value="SPOR-like_sf"/>
</dbReference>
<evidence type="ECO:0000256" key="2">
    <source>
        <dbReference type="SAM" id="Phobius"/>
    </source>
</evidence>
<protein>
    <submittedName>
        <fullName evidence="4">SPOR domain-containing protein</fullName>
    </submittedName>
</protein>
<dbReference type="EMBL" id="JAHDTB010000007">
    <property type="protein sequence ID" value="MBW8287985.1"/>
    <property type="molecule type" value="Genomic_DNA"/>
</dbReference>
<dbReference type="GeneID" id="89686013"/>
<keyword evidence="5" id="KW-1185">Reference proteome</keyword>
<keyword evidence="2" id="KW-0472">Membrane</keyword>
<dbReference type="PANTHER" id="PTHR38687:SF1">
    <property type="entry name" value="CELL DIVISION PROTEIN DEDD"/>
    <property type="match status" value="1"/>
</dbReference>
<reference evidence="4 5" key="1">
    <citation type="submission" date="2021-05" db="EMBL/GenBank/DDBJ databases">
        <title>Draft Whole Genome Sequencing Of Biosensor Chromobacterium violaceum Strain CV026 Reveals A Regulatory RNA In Chromobacterium violaceum Phenotype Regulatory Network.</title>
        <authorList>
            <person name="Hong K.W."/>
            <person name="Chan K.G."/>
            <person name="Chang C.-Y."/>
        </authorList>
    </citation>
    <scope>NUCLEOTIDE SEQUENCE [LARGE SCALE GENOMIC DNA]</scope>
    <source>
        <strain evidence="4 5">ATCC 31532</strain>
    </source>
</reference>
<keyword evidence="2" id="KW-0812">Transmembrane</keyword>
<feature type="region of interest" description="Disordered" evidence="1">
    <location>
        <begin position="103"/>
        <end position="150"/>
    </location>
</feature>
<feature type="compositionally biased region" description="Basic and acidic residues" evidence="1">
    <location>
        <begin position="123"/>
        <end position="148"/>
    </location>
</feature>
<feature type="compositionally biased region" description="Low complexity" evidence="1">
    <location>
        <begin position="107"/>
        <end position="122"/>
    </location>
</feature>
<dbReference type="PANTHER" id="PTHR38687">
    <property type="entry name" value="CELL DIVISION PROTEIN DEDD-RELATED"/>
    <property type="match status" value="1"/>
</dbReference>
<dbReference type="InterPro" id="IPR007730">
    <property type="entry name" value="SPOR-like_dom"/>
</dbReference>
<name>A0ABS7FD23_9NEIS</name>
<evidence type="ECO:0000313" key="4">
    <source>
        <dbReference type="EMBL" id="MBW8287985.1"/>
    </source>
</evidence>
<accession>A0ABS7FD23</accession>
<comment type="caution">
    <text evidence="4">The sequence shown here is derived from an EMBL/GenBank/DDBJ whole genome shotgun (WGS) entry which is preliminary data.</text>
</comment>
<evidence type="ECO:0000259" key="3">
    <source>
        <dbReference type="PROSITE" id="PS51724"/>
    </source>
</evidence>
<evidence type="ECO:0000256" key="1">
    <source>
        <dbReference type="SAM" id="MobiDB-lite"/>
    </source>
</evidence>
<sequence length="244" mass="25318">MALSSHDELILLRKRARRRLVGALVLVSIATVVLWNVVGHLPEQQMKPESIEIMGAASAPVPASAPLGSKHAASGSAAEAAAAPATELPANLSTITAPLPAEKETVKPQAAPAKPAVAQAAEPKPREAKAEAKPKTEPKAESKPRKADPAAILEGRFDPEPRPAKAETHGKSIIQLAALSDPAKVDALRAKLSGIGVSAHFSKVETSKGEVTRVRVGPFASQAEAQSTLQKLAKSGINGIIINK</sequence>
<proteinExistence type="predicted"/>
<dbReference type="Proteomes" id="UP000711178">
    <property type="component" value="Unassembled WGS sequence"/>
</dbReference>
<keyword evidence="2" id="KW-1133">Transmembrane helix</keyword>
<dbReference type="Gene3D" id="3.30.70.1070">
    <property type="entry name" value="Sporulation related repeat"/>
    <property type="match status" value="1"/>
</dbReference>
<feature type="transmembrane region" description="Helical" evidence="2">
    <location>
        <begin position="20"/>
        <end position="38"/>
    </location>
</feature>
<dbReference type="Pfam" id="PF05036">
    <property type="entry name" value="SPOR"/>
    <property type="match status" value="1"/>
</dbReference>
<dbReference type="InterPro" id="IPR052521">
    <property type="entry name" value="Cell_div_SPOR-domain"/>
</dbReference>
<organism evidence="4 5">
    <name type="scientific">Chromobacterium subtsugae</name>
    <dbReference type="NCBI Taxonomy" id="251747"/>
    <lineage>
        <taxon>Bacteria</taxon>
        <taxon>Pseudomonadati</taxon>
        <taxon>Pseudomonadota</taxon>
        <taxon>Betaproteobacteria</taxon>
        <taxon>Neisseriales</taxon>
        <taxon>Chromobacteriaceae</taxon>
        <taxon>Chromobacterium</taxon>
    </lineage>
</organism>
<feature type="domain" description="SPOR" evidence="3">
    <location>
        <begin position="166"/>
        <end position="244"/>
    </location>
</feature>
<gene>
    <name evidence="4" type="ORF">KIF53_10150</name>
</gene>
<dbReference type="RefSeq" id="WP_043572238.1">
    <property type="nucleotide sequence ID" value="NZ_CP142381.1"/>
</dbReference>
<dbReference type="SUPFAM" id="SSF110997">
    <property type="entry name" value="Sporulation related repeat"/>
    <property type="match status" value="1"/>
</dbReference>